<accession>G4TVK2</accession>
<evidence type="ECO:0000313" key="2">
    <source>
        <dbReference type="Proteomes" id="UP000007148"/>
    </source>
</evidence>
<dbReference type="HOGENOM" id="CLU_1876231_0_0_1"/>
<protein>
    <submittedName>
        <fullName evidence="1">Uncharacterized protein</fullName>
    </submittedName>
</protein>
<proteinExistence type="predicted"/>
<name>G4TVK2_SERID</name>
<dbReference type="AlphaFoldDB" id="G4TVK2"/>
<dbReference type="EMBL" id="CAFZ01000434">
    <property type="protein sequence ID" value="CCA75345.1"/>
    <property type="molecule type" value="Genomic_DNA"/>
</dbReference>
<keyword evidence="2" id="KW-1185">Reference proteome</keyword>
<sequence length="136" mass="14839">MGATIVTSTQVHGWTDFDSSHIPHLTTLSVGLGINPIRHGTLLSLTSLTVTALDFNGLASLSAPRLRILKVQKLSNNYTHWPLSETTWLAAYHFTSRFLSFSSRNFGNRYTLVSGGYARDTPQDAASEAGDLSGER</sequence>
<gene>
    <name evidence="1" type="ORF">PIIN_09329</name>
</gene>
<organism evidence="1 2">
    <name type="scientific">Serendipita indica (strain DSM 11827)</name>
    <name type="common">Root endophyte fungus</name>
    <name type="synonym">Piriformospora indica</name>
    <dbReference type="NCBI Taxonomy" id="1109443"/>
    <lineage>
        <taxon>Eukaryota</taxon>
        <taxon>Fungi</taxon>
        <taxon>Dikarya</taxon>
        <taxon>Basidiomycota</taxon>
        <taxon>Agaricomycotina</taxon>
        <taxon>Agaricomycetes</taxon>
        <taxon>Sebacinales</taxon>
        <taxon>Serendipitaceae</taxon>
        <taxon>Serendipita</taxon>
    </lineage>
</organism>
<dbReference type="Proteomes" id="UP000007148">
    <property type="component" value="Unassembled WGS sequence"/>
</dbReference>
<dbReference type="InParanoid" id="G4TVK2"/>
<comment type="caution">
    <text evidence="1">The sequence shown here is derived from an EMBL/GenBank/DDBJ whole genome shotgun (WGS) entry which is preliminary data.</text>
</comment>
<reference evidence="1 2" key="1">
    <citation type="journal article" date="2011" name="PLoS Pathog.">
        <title>Endophytic Life Strategies Decoded by Genome and Transcriptome Analyses of the Mutualistic Root Symbiont Piriformospora indica.</title>
        <authorList>
            <person name="Zuccaro A."/>
            <person name="Lahrmann U."/>
            <person name="Guldener U."/>
            <person name="Langen G."/>
            <person name="Pfiffi S."/>
            <person name="Biedenkopf D."/>
            <person name="Wong P."/>
            <person name="Samans B."/>
            <person name="Grimm C."/>
            <person name="Basiewicz M."/>
            <person name="Murat C."/>
            <person name="Martin F."/>
            <person name="Kogel K.H."/>
        </authorList>
    </citation>
    <scope>NUCLEOTIDE SEQUENCE [LARGE SCALE GENOMIC DNA]</scope>
    <source>
        <strain evidence="1 2">DSM 11827</strain>
    </source>
</reference>
<evidence type="ECO:0000313" key="1">
    <source>
        <dbReference type="EMBL" id="CCA75345.1"/>
    </source>
</evidence>